<dbReference type="Proteomes" id="UP000217448">
    <property type="component" value="Unassembled WGS sequence"/>
</dbReference>
<evidence type="ECO:0000313" key="2">
    <source>
        <dbReference type="EMBL" id="PBD17678.1"/>
    </source>
</evidence>
<dbReference type="RefSeq" id="WP_095883627.1">
    <property type="nucleotide sequence ID" value="NZ_NTHN02000009.1"/>
</dbReference>
<reference evidence="1" key="3">
    <citation type="submission" date="2024-05" db="EMBL/GenBank/DDBJ databases">
        <title>Yangia mangrovi SAOS 153D genome.</title>
        <authorList>
            <person name="Verma A."/>
            <person name="Pal Y."/>
            <person name="Sundharam S."/>
            <person name="Bisht B."/>
            <person name="Srinivasan K."/>
        </authorList>
    </citation>
    <scope>NUCLEOTIDE SEQUENCE</scope>
    <source>
        <strain evidence="1">SAOS 153D</strain>
    </source>
</reference>
<evidence type="ECO:0000313" key="1">
    <source>
        <dbReference type="EMBL" id="MCT4370040.1"/>
    </source>
</evidence>
<dbReference type="AlphaFoldDB" id="A0A2A3JRC5"/>
<organism evidence="2">
    <name type="scientific">Alloyangia mangrovi</name>
    <dbReference type="NCBI Taxonomy" id="1779329"/>
    <lineage>
        <taxon>Bacteria</taxon>
        <taxon>Pseudomonadati</taxon>
        <taxon>Pseudomonadota</taxon>
        <taxon>Alphaproteobacteria</taxon>
        <taxon>Rhodobacterales</taxon>
        <taxon>Roseobacteraceae</taxon>
        <taxon>Alloyangia</taxon>
    </lineage>
</organism>
<accession>A0A2A3JRC5</accession>
<sequence length="521" mass="54679">MGQKGIGYGSSALAALVLLLTMVSGCGGEELQVPAEQVVSSAPVDPSLYAGTFALALSETIETPGNALPFRAYLGLAPQSGTRLGVRAAVDLRDIQRVLPVLVSGSFDPDCGLGLAVGLTSAQAEGDAVRARGTVRAELYRCKGGETESAARGAHLWSQMVDFDTLVGAGLTGECVGFELRDLALDPRGFIGGLGTLFGITEKVRLAILEQGNEALRAAPVCPEMPDALALLSPDFSSGGAVEIGEGGIGAALEGTVTTDAARLVGLLGLWQRKGALPGAGEDLTDLPEAAVSFRFENALKDFDPPVPYRVDIAMTPNTPTRIGVGLELDLRALQMRLPEIAKGALLVDDCRSRVEVQAIDTLAQGATLVAHARLEARSYTCERTGDSAWQRGELERSEEVDVRAEVSASVAGNCAVFHLVDLARDPPLPVISKGRQGARSEAARTLFIDAVDALLKTRPLCPELPAEFGVLDPQFRSGGPREMGSGGLGFRLEGSVDLSTTTIIALLQMMQERGFLPPRP</sequence>
<proteinExistence type="predicted"/>
<dbReference type="PROSITE" id="PS51257">
    <property type="entry name" value="PROKAR_LIPOPROTEIN"/>
    <property type="match status" value="1"/>
</dbReference>
<reference evidence="2" key="1">
    <citation type="submission" date="2017-09" db="EMBL/GenBank/DDBJ databases">
        <title>Yangia sp. SAOS 153D whole genome sequencing.</title>
        <authorList>
            <person name="Verma A."/>
            <person name="Krishnamurthi S."/>
        </authorList>
    </citation>
    <scope>NUCLEOTIDE SEQUENCE [LARGE SCALE GENOMIC DNA]</scope>
    <source>
        <strain evidence="2">SAOS 153D</strain>
    </source>
</reference>
<evidence type="ECO:0000313" key="3">
    <source>
        <dbReference type="Proteomes" id="UP000217448"/>
    </source>
</evidence>
<evidence type="ECO:0008006" key="4">
    <source>
        <dbReference type="Google" id="ProtNLM"/>
    </source>
</evidence>
<keyword evidence="3" id="KW-1185">Reference proteome</keyword>
<dbReference type="EMBL" id="NTHN01000335">
    <property type="protein sequence ID" value="PBD17678.1"/>
    <property type="molecule type" value="Genomic_DNA"/>
</dbReference>
<gene>
    <name evidence="1" type="ORF">CLG85_006720</name>
    <name evidence="2" type="ORF">CLG85_18810</name>
</gene>
<protein>
    <recommendedName>
        <fullName evidence="4">Lipoprotein</fullName>
    </recommendedName>
</protein>
<dbReference type="EMBL" id="NTHN02000009">
    <property type="protein sequence ID" value="MCT4370040.1"/>
    <property type="molecule type" value="Genomic_DNA"/>
</dbReference>
<reference evidence="3" key="2">
    <citation type="submission" date="2023-07" db="EMBL/GenBank/DDBJ databases">
        <title>Yangia mangrovi SAOS 153D genome.</title>
        <authorList>
            <person name="Verma A."/>
            <person name="Pal Y."/>
            <person name="Sundharam S."/>
            <person name="Bisht B."/>
            <person name="Srinivasan K."/>
        </authorList>
    </citation>
    <scope>NUCLEOTIDE SEQUENCE [LARGE SCALE GENOMIC DNA]</scope>
    <source>
        <strain evidence="3">SAOS 153D</strain>
    </source>
</reference>
<comment type="caution">
    <text evidence="2">The sequence shown here is derived from an EMBL/GenBank/DDBJ whole genome shotgun (WGS) entry which is preliminary data.</text>
</comment>
<name>A0A2A3JRC5_9RHOB</name>